<dbReference type="SUPFAM" id="SSF56487">
    <property type="entry name" value="SRCR-like"/>
    <property type="match status" value="1"/>
</dbReference>
<feature type="disulfide bond" evidence="7">
    <location>
        <begin position="54"/>
        <end position="115"/>
    </location>
</feature>
<gene>
    <name evidence="10" type="ORF">ILYODFUR_036308</name>
</gene>
<accession>A0ABV0UY42</accession>
<keyword evidence="4" id="KW-0677">Repeat</keyword>
<keyword evidence="11" id="KW-1185">Reference proteome</keyword>
<protein>
    <recommendedName>
        <fullName evidence="9">SRCR domain-containing protein</fullName>
    </recommendedName>
</protein>
<dbReference type="SMART" id="SM00202">
    <property type="entry name" value="SR"/>
    <property type="match status" value="1"/>
</dbReference>
<keyword evidence="2" id="KW-0964">Secreted</keyword>
<evidence type="ECO:0000256" key="7">
    <source>
        <dbReference type="PROSITE-ProRule" id="PRU00196"/>
    </source>
</evidence>
<dbReference type="PRINTS" id="PR00258">
    <property type="entry name" value="SPERACTRCPTR"/>
</dbReference>
<evidence type="ECO:0000256" key="2">
    <source>
        <dbReference type="ARBA" id="ARBA00022525"/>
    </source>
</evidence>
<dbReference type="InterPro" id="IPR036772">
    <property type="entry name" value="SRCR-like_dom_sf"/>
</dbReference>
<evidence type="ECO:0000313" key="10">
    <source>
        <dbReference type="EMBL" id="MEQ2250099.1"/>
    </source>
</evidence>
<feature type="chain" id="PRO_5045846313" description="SRCR domain-containing protein" evidence="8">
    <location>
        <begin position="16"/>
        <end position="154"/>
    </location>
</feature>
<evidence type="ECO:0000256" key="3">
    <source>
        <dbReference type="ARBA" id="ARBA00022729"/>
    </source>
</evidence>
<evidence type="ECO:0000256" key="6">
    <source>
        <dbReference type="ARBA" id="ARBA00023180"/>
    </source>
</evidence>
<evidence type="ECO:0000259" key="9">
    <source>
        <dbReference type="PROSITE" id="PS50287"/>
    </source>
</evidence>
<feature type="disulfide bond" evidence="7">
    <location>
        <begin position="85"/>
        <end position="95"/>
    </location>
</feature>
<evidence type="ECO:0000256" key="8">
    <source>
        <dbReference type="SAM" id="SignalP"/>
    </source>
</evidence>
<dbReference type="Gene3D" id="3.10.250.10">
    <property type="entry name" value="SRCR-like domain"/>
    <property type="match status" value="1"/>
</dbReference>
<organism evidence="10 11">
    <name type="scientific">Ilyodon furcidens</name>
    <name type="common">goldbreast splitfin</name>
    <dbReference type="NCBI Taxonomy" id="33524"/>
    <lineage>
        <taxon>Eukaryota</taxon>
        <taxon>Metazoa</taxon>
        <taxon>Chordata</taxon>
        <taxon>Craniata</taxon>
        <taxon>Vertebrata</taxon>
        <taxon>Euteleostomi</taxon>
        <taxon>Actinopterygii</taxon>
        <taxon>Neopterygii</taxon>
        <taxon>Teleostei</taxon>
        <taxon>Neoteleostei</taxon>
        <taxon>Acanthomorphata</taxon>
        <taxon>Ovalentaria</taxon>
        <taxon>Atherinomorphae</taxon>
        <taxon>Cyprinodontiformes</taxon>
        <taxon>Goodeidae</taxon>
        <taxon>Ilyodon</taxon>
    </lineage>
</organism>
<dbReference type="PROSITE" id="PS50287">
    <property type="entry name" value="SRCR_2"/>
    <property type="match status" value="1"/>
</dbReference>
<feature type="signal peptide" evidence="8">
    <location>
        <begin position="1"/>
        <end position="15"/>
    </location>
</feature>
<feature type="domain" description="SRCR" evidence="9">
    <location>
        <begin position="17"/>
        <end position="116"/>
    </location>
</feature>
<evidence type="ECO:0000256" key="4">
    <source>
        <dbReference type="ARBA" id="ARBA00022737"/>
    </source>
</evidence>
<proteinExistence type="predicted"/>
<keyword evidence="6" id="KW-0325">Glycoprotein</keyword>
<dbReference type="PANTHER" id="PTHR48071">
    <property type="entry name" value="SRCR DOMAIN-CONTAINING PROTEIN"/>
    <property type="match status" value="1"/>
</dbReference>
<dbReference type="Pfam" id="PF00530">
    <property type="entry name" value="SRCR"/>
    <property type="match status" value="1"/>
</dbReference>
<sequence length="154" mass="16799">MEKVLWILLAASVDAQIRLVGPSRCSGRVEVYYSGIWGTVCDDGWDLSEATLVCRQVGCGLPKSALTLAYFGEGTGQIWLDDVACAGNEGSLPECPHNGFGNHNCGHGEDAGVICEAPPFLPLQFYPSSGSQYDFCYFWWIGIRQQTRRDSGVL</sequence>
<evidence type="ECO:0000256" key="5">
    <source>
        <dbReference type="ARBA" id="ARBA00023157"/>
    </source>
</evidence>
<evidence type="ECO:0000256" key="1">
    <source>
        <dbReference type="ARBA" id="ARBA00004613"/>
    </source>
</evidence>
<dbReference type="PANTHER" id="PTHR48071:SF15">
    <property type="entry name" value="SRCR DOMAIN-CONTAINING PROTEIN"/>
    <property type="match status" value="1"/>
</dbReference>
<dbReference type="Proteomes" id="UP001482620">
    <property type="component" value="Unassembled WGS sequence"/>
</dbReference>
<feature type="disulfide bond" evidence="7">
    <location>
        <begin position="41"/>
        <end position="105"/>
    </location>
</feature>
<keyword evidence="3 8" id="KW-0732">Signal</keyword>
<reference evidence="10 11" key="1">
    <citation type="submission" date="2021-06" db="EMBL/GenBank/DDBJ databases">
        <authorList>
            <person name="Palmer J.M."/>
        </authorList>
    </citation>
    <scope>NUCLEOTIDE SEQUENCE [LARGE SCALE GENOMIC DNA]</scope>
    <source>
        <strain evidence="11">if_2019</strain>
        <tissue evidence="10">Muscle</tissue>
    </source>
</reference>
<keyword evidence="5 7" id="KW-1015">Disulfide bond</keyword>
<dbReference type="InterPro" id="IPR001190">
    <property type="entry name" value="SRCR"/>
</dbReference>
<comment type="caution">
    <text evidence="10">The sequence shown here is derived from an EMBL/GenBank/DDBJ whole genome shotgun (WGS) entry which is preliminary data.</text>
</comment>
<name>A0ABV0UY42_9TELE</name>
<evidence type="ECO:0000313" key="11">
    <source>
        <dbReference type="Proteomes" id="UP001482620"/>
    </source>
</evidence>
<dbReference type="EMBL" id="JAHRIQ010088409">
    <property type="protein sequence ID" value="MEQ2250099.1"/>
    <property type="molecule type" value="Genomic_DNA"/>
</dbReference>
<comment type="subcellular location">
    <subcellularLocation>
        <location evidence="1">Secreted</location>
    </subcellularLocation>
</comment>
<dbReference type="PROSITE" id="PS00420">
    <property type="entry name" value="SRCR_1"/>
    <property type="match status" value="1"/>
</dbReference>